<dbReference type="Proteomes" id="UP000011682">
    <property type="component" value="Unassembled WGS sequence"/>
</dbReference>
<name>S9NZE3_CYSF2</name>
<proteinExistence type="predicted"/>
<accession>S9NZE3</accession>
<dbReference type="EMBL" id="ANAH02000039">
    <property type="protein sequence ID" value="EPX57565.1"/>
    <property type="molecule type" value="Genomic_DNA"/>
</dbReference>
<sequence length="37" mass="4291">MFDPMMKKLLAHWLLGGSAALFPFLWAVYNLIITQPR</sequence>
<evidence type="ECO:0000313" key="1">
    <source>
        <dbReference type="EMBL" id="EPX57565.1"/>
    </source>
</evidence>
<protein>
    <submittedName>
        <fullName evidence="1">Uncharacterized protein</fullName>
    </submittedName>
</protein>
<keyword evidence="2" id="KW-1185">Reference proteome</keyword>
<gene>
    <name evidence="1" type="ORF">D187_004914</name>
</gene>
<reference evidence="1" key="1">
    <citation type="submission" date="2013-05" db="EMBL/GenBank/DDBJ databases">
        <title>Genome assembly of Cystobacter fuscus DSM 2262.</title>
        <authorList>
            <person name="Sharma G."/>
            <person name="Khatri I."/>
            <person name="Kaur C."/>
            <person name="Mayilraj S."/>
            <person name="Subramanian S."/>
        </authorList>
    </citation>
    <scope>NUCLEOTIDE SEQUENCE [LARGE SCALE GENOMIC DNA]</scope>
    <source>
        <strain evidence="1">DSM 2262</strain>
    </source>
</reference>
<organism evidence="1 2">
    <name type="scientific">Cystobacter fuscus (strain ATCC 25194 / DSM 2262 / NBRC 100088 / M29)</name>
    <dbReference type="NCBI Taxonomy" id="1242864"/>
    <lineage>
        <taxon>Bacteria</taxon>
        <taxon>Pseudomonadati</taxon>
        <taxon>Myxococcota</taxon>
        <taxon>Myxococcia</taxon>
        <taxon>Myxococcales</taxon>
        <taxon>Cystobacterineae</taxon>
        <taxon>Archangiaceae</taxon>
        <taxon>Cystobacter</taxon>
    </lineage>
</organism>
<comment type="caution">
    <text evidence="1">The sequence shown here is derived from an EMBL/GenBank/DDBJ whole genome shotgun (WGS) entry which is preliminary data.</text>
</comment>
<evidence type="ECO:0000313" key="2">
    <source>
        <dbReference type="Proteomes" id="UP000011682"/>
    </source>
</evidence>
<dbReference type="AlphaFoldDB" id="S9NZE3"/>